<proteinExistence type="predicted"/>
<sequence>MTTLAVEAPELITSASRGRPFERNVDALQEGLNSIAVQLQLQWQFPEEVASMNVGNECAYMCDEPFAQDAQNWAGDSAGRE</sequence>
<dbReference type="EMBL" id="LIAE01007206">
    <property type="protein sequence ID" value="PAV81083.1"/>
    <property type="molecule type" value="Genomic_DNA"/>
</dbReference>
<accession>A0A2A2L4L7</accession>
<evidence type="ECO:0000313" key="1">
    <source>
        <dbReference type="EMBL" id="PAV81083.1"/>
    </source>
</evidence>
<name>A0A2A2L4L7_9BILA</name>
<gene>
    <name evidence="1" type="ORF">WR25_24861</name>
</gene>
<evidence type="ECO:0000313" key="2">
    <source>
        <dbReference type="Proteomes" id="UP000218231"/>
    </source>
</evidence>
<dbReference type="Proteomes" id="UP000218231">
    <property type="component" value="Unassembled WGS sequence"/>
</dbReference>
<organism evidence="1 2">
    <name type="scientific">Diploscapter pachys</name>
    <dbReference type="NCBI Taxonomy" id="2018661"/>
    <lineage>
        <taxon>Eukaryota</taxon>
        <taxon>Metazoa</taxon>
        <taxon>Ecdysozoa</taxon>
        <taxon>Nematoda</taxon>
        <taxon>Chromadorea</taxon>
        <taxon>Rhabditida</taxon>
        <taxon>Rhabditina</taxon>
        <taxon>Rhabditomorpha</taxon>
        <taxon>Rhabditoidea</taxon>
        <taxon>Rhabditidae</taxon>
        <taxon>Diploscapter</taxon>
    </lineage>
</organism>
<reference evidence="1 2" key="1">
    <citation type="journal article" date="2017" name="Curr. Biol.">
        <title>Genome architecture and evolution of a unichromosomal asexual nematode.</title>
        <authorList>
            <person name="Fradin H."/>
            <person name="Zegar C."/>
            <person name="Gutwein M."/>
            <person name="Lucas J."/>
            <person name="Kovtun M."/>
            <person name="Corcoran D."/>
            <person name="Baugh L.R."/>
            <person name="Kiontke K."/>
            <person name="Gunsalus K."/>
            <person name="Fitch D.H."/>
            <person name="Piano F."/>
        </authorList>
    </citation>
    <scope>NUCLEOTIDE SEQUENCE [LARGE SCALE GENOMIC DNA]</scope>
    <source>
        <strain evidence="1">PF1309</strain>
    </source>
</reference>
<comment type="caution">
    <text evidence="1">The sequence shown here is derived from an EMBL/GenBank/DDBJ whole genome shotgun (WGS) entry which is preliminary data.</text>
</comment>
<protein>
    <submittedName>
        <fullName evidence="1">Uncharacterized protein</fullName>
    </submittedName>
</protein>
<keyword evidence="2" id="KW-1185">Reference proteome</keyword>
<dbReference type="AlphaFoldDB" id="A0A2A2L4L7"/>